<reference evidence="4" key="1">
    <citation type="journal article" date="2014" name="BMC Genomics">
        <title>Genome sequencing of two Neorhizobium galegae strains reveals a noeT gene responsible for the unusual acetylation of the nodulation factors.</title>
        <authorList>
            <person name="Osterman J."/>
            <person name="Marsh J."/>
            <person name="Laine P.K."/>
            <person name="Zeng Z."/>
            <person name="Alatalo E."/>
            <person name="Sullivan J.T."/>
            <person name="Young J.P."/>
            <person name="Thomas-Oates J."/>
            <person name="Paulin L."/>
            <person name="Lindstrom K."/>
        </authorList>
    </citation>
    <scope>NUCLEOTIDE SEQUENCE [LARGE SCALE GENOMIC DNA]</scope>
    <source>
        <strain evidence="4">HAMBI 540</strain>
    </source>
</reference>
<keyword evidence="4" id="KW-1185">Reference proteome</keyword>
<accession>A0A068SRB8</accession>
<dbReference type="EMBL" id="HG938353">
    <property type="protein sequence ID" value="CDN48369.1"/>
    <property type="molecule type" value="Genomic_DNA"/>
</dbReference>
<dbReference type="PANTHER" id="PTHR43283:SF7">
    <property type="entry name" value="BETA-LACTAMASE-RELATED DOMAIN-CONTAINING PROTEIN"/>
    <property type="match status" value="1"/>
</dbReference>
<name>A0A068SRB8_NEOGA</name>
<keyword evidence="1" id="KW-0472">Membrane</keyword>
<dbReference type="eggNOG" id="COG1680">
    <property type="taxonomic scope" value="Bacteria"/>
</dbReference>
<dbReference type="KEGG" id="ngg:RG540_CH22010"/>
<dbReference type="PATRIC" id="fig|1028800.3.peg.2229"/>
<dbReference type="HOGENOM" id="CLU_030169_5_1_5"/>
<dbReference type="InterPro" id="IPR050789">
    <property type="entry name" value="Diverse_Enzym_Activities"/>
</dbReference>
<dbReference type="RefSeq" id="WP_038593527.1">
    <property type="nucleotide sequence ID" value="NZ_HG938353.1"/>
</dbReference>
<evidence type="ECO:0000256" key="1">
    <source>
        <dbReference type="SAM" id="Phobius"/>
    </source>
</evidence>
<evidence type="ECO:0000313" key="3">
    <source>
        <dbReference type="EMBL" id="CDN48369.1"/>
    </source>
</evidence>
<organism evidence="3 4">
    <name type="scientific">Neorhizobium galegae bv. orientalis str. HAMBI 540</name>
    <dbReference type="NCBI Taxonomy" id="1028800"/>
    <lineage>
        <taxon>Bacteria</taxon>
        <taxon>Pseudomonadati</taxon>
        <taxon>Pseudomonadota</taxon>
        <taxon>Alphaproteobacteria</taxon>
        <taxon>Hyphomicrobiales</taxon>
        <taxon>Rhizobiaceae</taxon>
        <taxon>Rhizobium/Agrobacterium group</taxon>
        <taxon>Neorhizobium</taxon>
    </lineage>
</organism>
<keyword evidence="1 3" id="KW-0812">Transmembrane</keyword>
<protein>
    <submittedName>
        <fullName evidence="3">Putative hydrolase transmembrane protein</fullName>
    </submittedName>
</protein>
<evidence type="ECO:0000313" key="4">
    <source>
        <dbReference type="Proteomes" id="UP000028181"/>
    </source>
</evidence>
<dbReference type="Gene3D" id="3.40.710.10">
    <property type="entry name" value="DD-peptidase/beta-lactamase superfamily"/>
    <property type="match status" value="1"/>
</dbReference>
<dbReference type="OrthoDB" id="9814204at2"/>
<evidence type="ECO:0000259" key="2">
    <source>
        <dbReference type="Pfam" id="PF00144"/>
    </source>
</evidence>
<feature type="domain" description="Beta-lactamase-related" evidence="2">
    <location>
        <begin position="163"/>
        <end position="434"/>
    </location>
</feature>
<gene>
    <name evidence="3" type="ORF">RG540_CH22010</name>
</gene>
<proteinExistence type="predicted"/>
<sequence length="450" mass="47991">MRFLIRSLKILVGLIFVGLIGLGIWLYTSPPELLRVGSGYSAKMVCSNVFLAGRDSDEVLAVDVQAPGHPLLRLMRVSVDRTEKRVHAALLGIFAGNDAVYREGLGCTVTPDGAAAAAATVPVPAVTSADPSALWPEGGKVEPDPSVARLLSDANLVGPGMRAVVVVKGGRVVAETYSSGFSKDTPLLGWSMTKTVNAAILGTLIRDGKLSLDDKGLFPQWQGNQRGDIRIADLAAMESGLAFNEDYGAVADVTRMLYLEPDMASFAADQPLEADPGSRFSYSSGTAVLLSRIWMEKVGDGTSALAYPRTALFGPLGMTSAVMEADAAGTLVGSSYMYATARDWARMGLLLARDGVWNGSRILPNGFVALMYQANATSNGRYSKMQTWLRGKNNPDMPADAFFIQGHDGQTITVIPSLDLVVVRLGLTPSWNRYDPTRLVAEVVKTTTAP</sequence>
<dbReference type="SUPFAM" id="SSF56601">
    <property type="entry name" value="beta-lactamase/transpeptidase-like"/>
    <property type="match status" value="1"/>
</dbReference>
<dbReference type="Proteomes" id="UP000028181">
    <property type="component" value="Chromosome I"/>
</dbReference>
<dbReference type="GO" id="GO:0016787">
    <property type="term" value="F:hydrolase activity"/>
    <property type="evidence" value="ECO:0007669"/>
    <property type="project" value="UniProtKB-KW"/>
</dbReference>
<dbReference type="GeneID" id="24259170"/>
<feature type="transmembrane region" description="Helical" evidence="1">
    <location>
        <begin position="7"/>
        <end position="27"/>
    </location>
</feature>
<keyword evidence="1" id="KW-1133">Transmembrane helix</keyword>
<dbReference type="Pfam" id="PF00144">
    <property type="entry name" value="Beta-lactamase"/>
    <property type="match status" value="1"/>
</dbReference>
<dbReference type="InterPro" id="IPR001466">
    <property type="entry name" value="Beta-lactam-related"/>
</dbReference>
<dbReference type="PANTHER" id="PTHR43283">
    <property type="entry name" value="BETA-LACTAMASE-RELATED"/>
    <property type="match status" value="1"/>
</dbReference>
<keyword evidence="3" id="KW-0378">Hydrolase</keyword>
<dbReference type="AlphaFoldDB" id="A0A068SRB8"/>
<dbReference type="InterPro" id="IPR012338">
    <property type="entry name" value="Beta-lactam/transpept-like"/>
</dbReference>